<reference evidence="1 2" key="1">
    <citation type="submission" date="2014-04" db="EMBL/GenBank/DDBJ databases">
        <authorList>
            <consortium name="DOE Joint Genome Institute"/>
            <person name="Kuo A."/>
            <person name="Kohler A."/>
            <person name="Costa M.D."/>
            <person name="Nagy L.G."/>
            <person name="Floudas D."/>
            <person name="Copeland A."/>
            <person name="Barry K.W."/>
            <person name="Cichocki N."/>
            <person name="Veneault-Fourrey C."/>
            <person name="LaButti K."/>
            <person name="Lindquist E.A."/>
            <person name="Lipzen A."/>
            <person name="Lundell T."/>
            <person name="Morin E."/>
            <person name="Murat C."/>
            <person name="Sun H."/>
            <person name="Tunlid A."/>
            <person name="Henrissat B."/>
            <person name="Grigoriev I.V."/>
            <person name="Hibbett D.S."/>
            <person name="Martin F."/>
            <person name="Nordberg H.P."/>
            <person name="Cantor M.N."/>
            <person name="Hua S.X."/>
        </authorList>
    </citation>
    <scope>NUCLEOTIDE SEQUENCE [LARGE SCALE GENOMIC DNA]</scope>
    <source>
        <strain evidence="1 2">441</strain>
    </source>
</reference>
<accession>A0A0C9ZJI6</accession>
<dbReference type="OrthoDB" id="2919534at2759"/>
<gene>
    <name evidence="1" type="ORF">PISMIDRAFT_70212</name>
</gene>
<dbReference type="Proteomes" id="UP000054018">
    <property type="component" value="Unassembled WGS sequence"/>
</dbReference>
<dbReference type="EMBL" id="KN833737">
    <property type="protein sequence ID" value="KIK22647.1"/>
    <property type="molecule type" value="Genomic_DNA"/>
</dbReference>
<proteinExistence type="predicted"/>
<dbReference type="InterPro" id="IPR021109">
    <property type="entry name" value="Peptidase_aspartic_dom_sf"/>
</dbReference>
<dbReference type="Gene3D" id="2.40.70.10">
    <property type="entry name" value="Acid Proteases"/>
    <property type="match status" value="1"/>
</dbReference>
<organism evidence="1 2">
    <name type="scientific">Pisolithus microcarpus 441</name>
    <dbReference type="NCBI Taxonomy" id="765257"/>
    <lineage>
        <taxon>Eukaryota</taxon>
        <taxon>Fungi</taxon>
        <taxon>Dikarya</taxon>
        <taxon>Basidiomycota</taxon>
        <taxon>Agaricomycotina</taxon>
        <taxon>Agaricomycetes</taxon>
        <taxon>Agaricomycetidae</taxon>
        <taxon>Boletales</taxon>
        <taxon>Sclerodermatineae</taxon>
        <taxon>Pisolithaceae</taxon>
        <taxon>Pisolithus</taxon>
    </lineage>
</organism>
<dbReference type="AlphaFoldDB" id="A0A0C9ZJI6"/>
<feature type="non-terminal residue" evidence="1">
    <location>
        <position position="1"/>
    </location>
</feature>
<evidence type="ECO:0000313" key="2">
    <source>
        <dbReference type="Proteomes" id="UP000054018"/>
    </source>
</evidence>
<keyword evidence="2" id="KW-1185">Reference proteome</keyword>
<feature type="non-terminal residue" evidence="1">
    <location>
        <position position="107"/>
    </location>
</feature>
<sequence length="107" mass="11996">LEGPRGERVRFLAVVDNGAMINAMDMAAYDRIKGWLRELKPSKQVLRMADGVLVTSAGTWLGVLHWGSTSMEMTFEVFQSRGSWKMLIGKPLLDQVKVVHDYGKDSI</sequence>
<name>A0A0C9ZJI6_9AGAM</name>
<evidence type="ECO:0000313" key="1">
    <source>
        <dbReference type="EMBL" id="KIK22647.1"/>
    </source>
</evidence>
<dbReference type="HOGENOM" id="CLU_097628_1_1_1"/>
<reference evidence="2" key="2">
    <citation type="submission" date="2015-01" db="EMBL/GenBank/DDBJ databases">
        <title>Evolutionary Origins and Diversification of the Mycorrhizal Mutualists.</title>
        <authorList>
            <consortium name="DOE Joint Genome Institute"/>
            <consortium name="Mycorrhizal Genomics Consortium"/>
            <person name="Kohler A."/>
            <person name="Kuo A."/>
            <person name="Nagy L.G."/>
            <person name="Floudas D."/>
            <person name="Copeland A."/>
            <person name="Barry K.W."/>
            <person name="Cichocki N."/>
            <person name="Veneault-Fourrey C."/>
            <person name="LaButti K."/>
            <person name="Lindquist E.A."/>
            <person name="Lipzen A."/>
            <person name="Lundell T."/>
            <person name="Morin E."/>
            <person name="Murat C."/>
            <person name="Riley R."/>
            <person name="Ohm R."/>
            <person name="Sun H."/>
            <person name="Tunlid A."/>
            <person name="Henrissat B."/>
            <person name="Grigoriev I.V."/>
            <person name="Hibbett D.S."/>
            <person name="Martin F."/>
        </authorList>
    </citation>
    <scope>NUCLEOTIDE SEQUENCE [LARGE SCALE GENOMIC DNA]</scope>
    <source>
        <strain evidence="2">441</strain>
    </source>
</reference>
<protein>
    <submittedName>
        <fullName evidence="1">Uncharacterized protein</fullName>
    </submittedName>
</protein>